<feature type="transmembrane region" description="Helical" evidence="6">
    <location>
        <begin position="43"/>
        <end position="59"/>
    </location>
</feature>
<keyword evidence="4 6" id="KW-0472">Membrane</keyword>
<gene>
    <name evidence="7" type="ORF">V5O48_002317</name>
</gene>
<keyword evidence="2 6" id="KW-0812">Transmembrane</keyword>
<dbReference type="EMBL" id="JBAHYK010000051">
    <property type="protein sequence ID" value="KAL0579687.1"/>
    <property type="molecule type" value="Genomic_DNA"/>
</dbReference>
<accession>A0ABR3FVX7</accession>
<protein>
    <recommendedName>
        <fullName evidence="9">DUF1682-domain-containing protein</fullName>
    </recommendedName>
</protein>
<reference evidence="7 8" key="1">
    <citation type="submission" date="2024-02" db="EMBL/GenBank/DDBJ databases">
        <title>A draft genome for the cacao thread blight pathogen Marasmius crinis-equi.</title>
        <authorList>
            <person name="Cohen S.P."/>
            <person name="Baruah I.K."/>
            <person name="Amoako-Attah I."/>
            <person name="Bukari Y."/>
            <person name="Meinhardt L.W."/>
            <person name="Bailey B.A."/>
        </authorList>
    </citation>
    <scope>NUCLEOTIDE SEQUENCE [LARGE SCALE GENOMIC DNA]</scope>
    <source>
        <strain evidence="7 8">GH-76</strain>
    </source>
</reference>
<evidence type="ECO:0000256" key="1">
    <source>
        <dbReference type="ARBA" id="ARBA00004167"/>
    </source>
</evidence>
<sequence>MSFVGSILQAITPPPISVPEEYDGWEYKWKMFVFRPAYFKTEVYLIGAILLYVAVWFVGKGANGRKAERWNAAHKPILEQNFSKPSQRGLLRDGYTDFFSFSTGRRNVASLHVIFSFRPIHDLLQFLFYTARTFVDLDYRFRDDLELDFKLLANGLPHDFVWAVVAKNELKKIKDDRWDLTFTKTSENPNLPPYLSVMSEFADVTDNILRNSALSNVLKDPKIQPYFRSLSVTDQPRDRPLEPVPAEKREKHVILTLSIPSSSHTNDTIPIVEAVFPFIDSLSKLSLRPETKTKLKKVREDLDKSLKADAEAKSKEEQEQAREDQKAAKRKAEEERIAKLPAAEQQKILEREKKRSIRKQQRTVRK</sequence>
<dbReference type="PANTHER" id="PTHR12883:SF0">
    <property type="entry name" value="PAT COMPLEX SUBUNIT CCDC47"/>
    <property type="match status" value="1"/>
</dbReference>
<dbReference type="Pfam" id="PF07946">
    <property type="entry name" value="CCDC47"/>
    <property type="match status" value="1"/>
</dbReference>
<evidence type="ECO:0000256" key="6">
    <source>
        <dbReference type="SAM" id="Phobius"/>
    </source>
</evidence>
<organism evidence="7 8">
    <name type="scientific">Marasmius crinis-equi</name>
    <dbReference type="NCBI Taxonomy" id="585013"/>
    <lineage>
        <taxon>Eukaryota</taxon>
        <taxon>Fungi</taxon>
        <taxon>Dikarya</taxon>
        <taxon>Basidiomycota</taxon>
        <taxon>Agaricomycotina</taxon>
        <taxon>Agaricomycetes</taxon>
        <taxon>Agaricomycetidae</taxon>
        <taxon>Agaricales</taxon>
        <taxon>Marasmiineae</taxon>
        <taxon>Marasmiaceae</taxon>
        <taxon>Marasmius</taxon>
    </lineage>
</organism>
<evidence type="ECO:0008006" key="9">
    <source>
        <dbReference type="Google" id="ProtNLM"/>
    </source>
</evidence>
<proteinExistence type="predicted"/>
<keyword evidence="3 6" id="KW-1133">Transmembrane helix</keyword>
<comment type="caution">
    <text evidence="7">The sequence shown here is derived from an EMBL/GenBank/DDBJ whole genome shotgun (WGS) entry which is preliminary data.</text>
</comment>
<dbReference type="Proteomes" id="UP001465976">
    <property type="component" value="Unassembled WGS sequence"/>
</dbReference>
<evidence type="ECO:0000256" key="3">
    <source>
        <dbReference type="ARBA" id="ARBA00022989"/>
    </source>
</evidence>
<dbReference type="InterPro" id="IPR012879">
    <property type="entry name" value="CCDC47"/>
</dbReference>
<feature type="region of interest" description="Disordered" evidence="5">
    <location>
        <begin position="307"/>
        <end position="366"/>
    </location>
</feature>
<evidence type="ECO:0000256" key="4">
    <source>
        <dbReference type="ARBA" id="ARBA00023136"/>
    </source>
</evidence>
<feature type="compositionally biased region" description="Basic and acidic residues" evidence="5">
    <location>
        <begin position="307"/>
        <end position="338"/>
    </location>
</feature>
<name>A0ABR3FVX7_9AGAR</name>
<dbReference type="PANTHER" id="PTHR12883">
    <property type="entry name" value="ADIPOCYTE-SPECIFIC PROTEIN 4-RELATED"/>
    <property type="match status" value="1"/>
</dbReference>
<evidence type="ECO:0000256" key="2">
    <source>
        <dbReference type="ARBA" id="ARBA00022692"/>
    </source>
</evidence>
<evidence type="ECO:0000313" key="7">
    <source>
        <dbReference type="EMBL" id="KAL0579687.1"/>
    </source>
</evidence>
<feature type="compositionally biased region" description="Basic residues" evidence="5">
    <location>
        <begin position="354"/>
        <end position="366"/>
    </location>
</feature>
<comment type="subcellular location">
    <subcellularLocation>
        <location evidence="1">Membrane</location>
        <topology evidence="1">Single-pass membrane protein</topology>
    </subcellularLocation>
</comment>
<evidence type="ECO:0000256" key="5">
    <source>
        <dbReference type="SAM" id="MobiDB-lite"/>
    </source>
</evidence>
<evidence type="ECO:0000313" key="8">
    <source>
        <dbReference type="Proteomes" id="UP001465976"/>
    </source>
</evidence>
<keyword evidence="8" id="KW-1185">Reference proteome</keyword>